<name>A0A7J6RV73_PEROL</name>
<dbReference type="GO" id="GO:0008270">
    <property type="term" value="F:zinc ion binding"/>
    <property type="evidence" value="ECO:0007669"/>
    <property type="project" value="UniProtKB-KW"/>
</dbReference>
<evidence type="ECO:0000256" key="1">
    <source>
        <dbReference type="ARBA" id="ARBA00022723"/>
    </source>
</evidence>
<evidence type="ECO:0000256" key="3">
    <source>
        <dbReference type="ARBA" id="ARBA00022833"/>
    </source>
</evidence>
<evidence type="ECO:0000256" key="2">
    <source>
        <dbReference type="ARBA" id="ARBA00022771"/>
    </source>
</evidence>
<dbReference type="InterPro" id="IPR000571">
    <property type="entry name" value="Znf_CCCH"/>
</dbReference>
<gene>
    <name evidence="7" type="ORF">FOZ63_013236</name>
</gene>
<organism evidence="7 8">
    <name type="scientific">Perkinsus olseni</name>
    <name type="common">Perkinsus atlanticus</name>
    <dbReference type="NCBI Taxonomy" id="32597"/>
    <lineage>
        <taxon>Eukaryota</taxon>
        <taxon>Sar</taxon>
        <taxon>Alveolata</taxon>
        <taxon>Perkinsozoa</taxon>
        <taxon>Perkinsea</taxon>
        <taxon>Perkinsida</taxon>
        <taxon>Perkinsidae</taxon>
        <taxon>Perkinsus</taxon>
    </lineage>
</organism>
<evidence type="ECO:0000313" key="7">
    <source>
        <dbReference type="EMBL" id="KAF4724206.1"/>
    </source>
</evidence>
<feature type="compositionally biased region" description="Low complexity" evidence="5">
    <location>
        <begin position="147"/>
        <end position="161"/>
    </location>
</feature>
<dbReference type="AlphaFoldDB" id="A0A7J6RV73"/>
<dbReference type="EMBL" id="JABANO010023024">
    <property type="protein sequence ID" value="KAF4724206.1"/>
    <property type="molecule type" value="Genomic_DNA"/>
</dbReference>
<accession>A0A7J6RV73</accession>
<evidence type="ECO:0000313" key="8">
    <source>
        <dbReference type="Proteomes" id="UP000553632"/>
    </source>
</evidence>
<dbReference type="SUPFAM" id="SSF90229">
    <property type="entry name" value="CCCH zinc finger"/>
    <property type="match status" value="1"/>
</dbReference>
<evidence type="ECO:0000256" key="5">
    <source>
        <dbReference type="SAM" id="MobiDB-lite"/>
    </source>
</evidence>
<keyword evidence="8" id="KW-1185">Reference proteome</keyword>
<sequence>SPPQPSSPSPAIGRCGSGRKAKLCVYHFRNGHCVFGRRCKYAHTLEDLEKQDALLENPTRTTTPETALLLPTGSCVEPGDRGINPLFSPPGILGEGPSPPPAGLFVTHGHSKCSPFLLERQRQQLRQEVQQHRLERPMYSEKPRSESSTLDLSRRTSSLLD</sequence>
<feature type="compositionally biased region" description="Basic and acidic residues" evidence="5">
    <location>
        <begin position="131"/>
        <end position="145"/>
    </location>
</feature>
<comment type="caution">
    <text evidence="7">The sequence shown here is derived from an EMBL/GenBank/DDBJ whole genome shotgun (WGS) entry which is preliminary data.</text>
</comment>
<proteinExistence type="predicted"/>
<dbReference type="Proteomes" id="UP000553632">
    <property type="component" value="Unassembled WGS sequence"/>
</dbReference>
<dbReference type="Gene3D" id="4.10.1000.10">
    <property type="entry name" value="Zinc finger, CCCH-type"/>
    <property type="match status" value="1"/>
</dbReference>
<keyword evidence="2 4" id="KW-0863">Zinc-finger</keyword>
<evidence type="ECO:0000256" key="4">
    <source>
        <dbReference type="PROSITE-ProRule" id="PRU00723"/>
    </source>
</evidence>
<protein>
    <recommendedName>
        <fullName evidence="6">C3H1-type domain-containing protein</fullName>
    </recommendedName>
</protein>
<keyword evidence="3 4" id="KW-0862">Zinc</keyword>
<keyword evidence="1 4" id="KW-0479">Metal-binding</keyword>
<feature type="zinc finger region" description="C3H1-type" evidence="4">
    <location>
        <begin position="18"/>
        <end position="46"/>
    </location>
</feature>
<dbReference type="InterPro" id="IPR036855">
    <property type="entry name" value="Znf_CCCH_sf"/>
</dbReference>
<dbReference type="PROSITE" id="PS50103">
    <property type="entry name" value="ZF_C3H1"/>
    <property type="match status" value="1"/>
</dbReference>
<evidence type="ECO:0000259" key="6">
    <source>
        <dbReference type="PROSITE" id="PS50103"/>
    </source>
</evidence>
<reference evidence="7 8" key="1">
    <citation type="submission" date="2020-04" db="EMBL/GenBank/DDBJ databases">
        <title>Perkinsus olseni comparative genomics.</title>
        <authorList>
            <person name="Bogema D.R."/>
        </authorList>
    </citation>
    <scope>NUCLEOTIDE SEQUENCE [LARGE SCALE GENOMIC DNA]</scope>
    <source>
        <strain evidence="7 8">ATCC PRA-207</strain>
    </source>
</reference>
<feature type="non-terminal residue" evidence="7">
    <location>
        <position position="161"/>
    </location>
</feature>
<feature type="region of interest" description="Disordered" evidence="5">
    <location>
        <begin position="131"/>
        <end position="161"/>
    </location>
</feature>
<dbReference type="SMART" id="SM00356">
    <property type="entry name" value="ZnF_C3H1"/>
    <property type="match status" value="1"/>
</dbReference>
<feature type="domain" description="C3H1-type" evidence="6">
    <location>
        <begin position="18"/>
        <end position="46"/>
    </location>
</feature>
<feature type="non-terminal residue" evidence="7">
    <location>
        <position position="1"/>
    </location>
</feature>